<proteinExistence type="predicted"/>
<dbReference type="Proteomes" id="UP000681722">
    <property type="component" value="Unassembled WGS sequence"/>
</dbReference>
<feature type="region of interest" description="Disordered" evidence="1">
    <location>
        <begin position="127"/>
        <end position="166"/>
    </location>
</feature>
<dbReference type="EMBL" id="CAJOBC010047972">
    <property type="protein sequence ID" value="CAF4167756.1"/>
    <property type="molecule type" value="Genomic_DNA"/>
</dbReference>
<name>A0A815F554_9BILA</name>
<evidence type="ECO:0000313" key="3">
    <source>
        <dbReference type="EMBL" id="CAF4167756.1"/>
    </source>
</evidence>
<reference evidence="2" key="1">
    <citation type="submission" date="2021-02" db="EMBL/GenBank/DDBJ databases">
        <authorList>
            <person name="Nowell W R."/>
        </authorList>
    </citation>
    <scope>NUCLEOTIDE SEQUENCE</scope>
</reference>
<keyword evidence="4" id="KW-1185">Reference proteome</keyword>
<feature type="compositionally biased region" description="Polar residues" evidence="1">
    <location>
        <begin position="127"/>
        <end position="142"/>
    </location>
</feature>
<protein>
    <submittedName>
        <fullName evidence="2">Uncharacterized protein</fullName>
    </submittedName>
</protein>
<sequence>MFTISISKTKRTYLKVSPLEIEIITGLYDRGYMRAREITEQILTTDYGQITAYYKTLAEASRFKRVNDVLKQTAQHVSSVRVGDLNCFVRQSSDTVGYINFHGQIDPYAEEIINILLEEVQSQNYSQTTTNLNSGTNENDPSCSGELLDPNVDDNGTDEQHNNQHPDVTSRLATLPLSTQKQTWACFSAISNALVSDSGIDIGTLQTVMLLSPLPSRTQTASPSISAKRIEFAGTTKMSSTFDATAVPSTSTTFSPGICPDED</sequence>
<feature type="region of interest" description="Disordered" evidence="1">
    <location>
        <begin position="244"/>
        <end position="263"/>
    </location>
</feature>
<accession>A0A815F554</accession>
<dbReference type="AlphaFoldDB" id="A0A815F554"/>
<gene>
    <name evidence="2" type="ORF">GPM918_LOCUS29496</name>
    <name evidence="3" type="ORF">SRO942_LOCUS30077</name>
</gene>
<organism evidence="2 4">
    <name type="scientific">Didymodactylos carnosus</name>
    <dbReference type="NCBI Taxonomy" id="1234261"/>
    <lineage>
        <taxon>Eukaryota</taxon>
        <taxon>Metazoa</taxon>
        <taxon>Spiralia</taxon>
        <taxon>Gnathifera</taxon>
        <taxon>Rotifera</taxon>
        <taxon>Eurotatoria</taxon>
        <taxon>Bdelloidea</taxon>
        <taxon>Philodinida</taxon>
        <taxon>Philodinidae</taxon>
        <taxon>Didymodactylos</taxon>
    </lineage>
</organism>
<dbReference type="EMBL" id="CAJNOQ010013432">
    <property type="protein sequence ID" value="CAF1321515.1"/>
    <property type="molecule type" value="Genomic_DNA"/>
</dbReference>
<evidence type="ECO:0000256" key="1">
    <source>
        <dbReference type="SAM" id="MobiDB-lite"/>
    </source>
</evidence>
<dbReference type="Proteomes" id="UP000663829">
    <property type="component" value="Unassembled WGS sequence"/>
</dbReference>
<dbReference type="OrthoDB" id="6159439at2759"/>
<feature type="compositionally biased region" description="Polar residues" evidence="1">
    <location>
        <begin position="244"/>
        <end position="255"/>
    </location>
</feature>
<comment type="caution">
    <text evidence="2">The sequence shown here is derived from an EMBL/GenBank/DDBJ whole genome shotgun (WGS) entry which is preliminary data.</text>
</comment>
<evidence type="ECO:0000313" key="2">
    <source>
        <dbReference type="EMBL" id="CAF1321515.1"/>
    </source>
</evidence>
<evidence type="ECO:0000313" key="4">
    <source>
        <dbReference type="Proteomes" id="UP000663829"/>
    </source>
</evidence>